<name>A0AAQ4D9J7_AMBAM</name>
<gene>
    <name evidence="1" type="ORF">V5799_003235</name>
</gene>
<dbReference type="Proteomes" id="UP001321473">
    <property type="component" value="Unassembled WGS sequence"/>
</dbReference>
<evidence type="ECO:0000313" key="1">
    <source>
        <dbReference type="EMBL" id="KAK8759137.1"/>
    </source>
</evidence>
<evidence type="ECO:0000313" key="2">
    <source>
        <dbReference type="Proteomes" id="UP001321473"/>
    </source>
</evidence>
<keyword evidence="2" id="KW-1185">Reference proteome</keyword>
<reference evidence="1 2" key="1">
    <citation type="journal article" date="2023" name="Arcadia Sci">
        <title>De novo assembly of a long-read Amblyomma americanum tick genome.</title>
        <authorList>
            <person name="Chou S."/>
            <person name="Poskanzer K.E."/>
            <person name="Rollins M."/>
            <person name="Thuy-Boun P.S."/>
        </authorList>
    </citation>
    <scope>NUCLEOTIDE SEQUENCE [LARGE SCALE GENOMIC DNA]</scope>
    <source>
        <strain evidence="1">F_SG_1</strain>
        <tissue evidence="1">Salivary glands</tissue>
    </source>
</reference>
<dbReference type="AlphaFoldDB" id="A0AAQ4D9J7"/>
<accession>A0AAQ4D9J7</accession>
<dbReference type="EMBL" id="JARKHS020033389">
    <property type="protein sequence ID" value="KAK8759137.1"/>
    <property type="molecule type" value="Genomic_DNA"/>
</dbReference>
<proteinExistence type="predicted"/>
<organism evidence="1 2">
    <name type="scientific">Amblyomma americanum</name>
    <name type="common">Lone star tick</name>
    <dbReference type="NCBI Taxonomy" id="6943"/>
    <lineage>
        <taxon>Eukaryota</taxon>
        <taxon>Metazoa</taxon>
        <taxon>Ecdysozoa</taxon>
        <taxon>Arthropoda</taxon>
        <taxon>Chelicerata</taxon>
        <taxon>Arachnida</taxon>
        <taxon>Acari</taxon>
        <taxon>Parasitiformes</taxon>
        <taxon>Ixodida</taxon>
        <taxon>Ixodoidea</taxon>
        <taxon>Ixodidae</taxon>
        <taxon>Amblyomminae</taxon>
        <taxon>Amblyomma</taxon>
    </lineage>
</organism>
<sequence>MQARCCSPHPPVQSRASGIAGAELHRCGMCMGNKRRMCKRSMHQGRCGNFATQNCPLLHACFPTTIGRAWLHYFAAVH</sequence>
<protein>
    <submittedName>
        <fullName evidence="1">Uncharacterized protein</fullName>
    </submittedName>
</protein>
<comment type="caution">
    <text evidence="1">The sequence shown here is derived from an EMBL/GenBank/DDBJ whole genome shotgun (WGS) entry which is preliminary data.</text>
</comment>